<dbReference type="InParanoid" id="D9QNC5"/>
<dbReference type="HOGENOM" id="CLU_2407523_0_0_5"/>
<dbReference type="STRING" id="633149.Bresu_1014"/>
<dbReference type="BioCyc" id="BSUB633149:G1GM8-1014-MONOMER"/>
<dbReference type="AlphaFoldDB" id="D9QNC5"/>
<dbReference type="KEGG" id="bsb:Bresu_1014"/>
<proteinExistence type="predicted"/>
<gene>
    <name evidence="1" type="ordered locus">Bresu_1014</name>
</gene>
<evidence type="ECO:0000313" key="1">
    <source>
        <dbReference type="EMBL" id="ADL00326.1"/>
    </source>
</evidence>
<reference evidence="2" key="1">
    <citation type="journal article" date="2011" name="J. Bacteriol.">
        <title>Genome sequences of eight morphologically diverse alphaproteobacteria.</title>
        <authorList>
            <consortium name="US DOE Joint Genome Institute"/>
            <person name="Brown P.J."/>
            <person name="Kysela D.T."/>
            <person name="Buechlein A."/>
            <person name="Hemmerich C."/>
            <person name="Brun Y.V."/>
        </authorList>
    </citation>
    <scope>NUCLEOTIDE SEQUENCE [LARGE SCALE GENOMIC DNA]</scope>
    <source>
        <strain evidence="2">ATCC 15264 / DSM 4735 / LMG 14903 / NBRC 16000 / CB 81</strain>
    </source>
</reference>
<dbReference type="RefSeq" id="WP_013268429.1">
    <property type="nucleotide sequence ID" value="NC_014375.1"/>
</dbReference>
<name>D9QNC5_BRESC</name>
<keyword evidence="2" id="KW-1185">Reference proteome</keyword>
<accession>D9QNC5</accession>
<organism evidence="1 2">
    <name type="scientific">Brevundimonas subvibrioides (strain ATCC 15264 / DSM 4735 / LMG 14903 / NBRC 16000 / CB 81)</name>
    <name type="common">Caulobacter subvibrioides</name>
    <dbReference type="NCBI Taxonomy" id="633149"/>
    <lineage>
        <taxon>Bacteria</taxon>
        <taxon>Pseudomonadati</taxon>
        <taxon>Pseudomonadota</taxon>
        <taxon>Alphaproteobacteria</taxon>
        <taxon>Caulobacterales</taxon>
        <taxon>Caulobacteraceae</taxon>
        <taxon>Brevundimonas</taxon>
    </lineage>
</organism>
<sequence length="92" mass="10197">MGRQGSTLRKLRGIAGMPSRTTELKTEAGVRLTLVEEVTPLGTVRASHYRLTTLRPNQQRVLARLESAEEAFDLEVNASLMDPVVQALVTRH</sequence>
<dbReference type="EMBL" id="CP002102">
    <property type="protein sequence ID" value="ADL00326.1"/>
    <property type="molecule type" value="Genomic_DNA"/>
</dbReference>
<evidence type="ECO:0000313" key="2">
    <source>
        <dbReference type="Proteomes" id="UP000002696"/>
    </source>
</evidence>
<dbReference type="OrthoDB" id="8480967at2"/>
<dbReference type="Proteomes" id="UP000002696">
    <property type="component" value="Chromosome"/>
</dbReference>
<protein>
    <submittedName>
        <fullName evidence="1">Uncharacterized protein</fullName>
    </submittedName>
</protein>